<sequence>MATEAQQAAQPAPIRQVTLSPKSKIVLIFSHFQQDCPYLFDDLRSLLELEIEDCRDIESLPAQLSGSLKKLKKRTKKWKTIDEDLYPLEDYEGSAL</sequence>
<dbReference type="EMBL" id="AP011487">
    <property type="protein sequence ID" value="BBD82472.1"/>
    <property type="molecule type" value="Genomic_DNA"/>
</dbReference>
<name>A0A679BBL3_ORYSI</name>
<reference evidence="1" key="1">
    <citation type="submission" date="2009-05" db="EMBL/GenBank/DDBJ databases">
        <title>Oryza sativa Indica Group genomic DNA, chromosome 11, BAC clone:K0390G01, cultivar:Kasalath.</title>
        <authorList>
            <person name="Matsumoto T."/>
            <person name="Wu J."/>
            <person name="Kanamori H."/>
        </authorList>
    </citation>
    <scope>NUCLEOTIDE SEQUENCE</scope>
</reference>
<evidence type="ECO:0000313" key="1">
    <source>
        <dbReference type="EMBL" id="BBD82472.1"/>
    </source>
</evidence>
<organism evidence="1">
    <name type="scientific">Oryza sativa subsp. indica</name>
    <name type="common">Rice</name>
    <dbReference type="NCBI Taxonomy" id="39946"/>
    <lineage>
        <taxon>Eukaryota</taxon>
        <taxon>Viridiplantae</taxon>
        <taxon>Streptophyta</taxon>
        <taxon>Embryophyta</taxon>
        <taxon>Tracheophyta</taxon>
        <taxon>Spermatophyta</taxon>
        <taxon>Magnoliopsida</taxon>
        <taxon>Liliopsida</taxon>
        <taxon>Poales</taxon>
        <taxon>Poaceae</taxon>
        <taxon>BOP clade</taxon>
        <taxon>Oryzoideae</taxon>
        <taxon>Oryzeae</taxon>
        <taxon>Oryzinae</taxon>
        <taxon>Oryza</taxon>
        <taxon>Oryza sativa</taxon>
    </lineage>
</organism>
<accession>A0A679BBL3</accession>
<proteinExistence type="predicted"/>
<protein>
    <submittedName>
        <fullName evidence="1">Uncharacterized protein</fullName>
    </submittedName>
</protein>
<gene>
    <name evidence="1" type="primary">K0390G01.9</name>
</gene>
<dbReference type="AlphaFoldDB" id="A0A679BBL3"/>